<feature type="signal peptide" evidence="1">
    <location>
        <begin position="1"/>
        <end position="26"/>
    </location>
</feature>
<feature type="chain" id="PRO_5012303254" evidence="1">
    <location>
        <begin position="27"/>
        <end position="357"/>
    </location>
</feature>
<gene>
    <name evidence="2" type="ORF">BV898_01152</name>
</gene>
<dbReference type="EMBL" id="MTYJ01000004">
    <property type="protein sequence ID" value="OQV24942.1"/>
    <property type="molecule type" value="Genomic_DNA"/>
</dbReference>
<accession>A0A1W0XC87</accession>
<keyword evidence="3" id="KW-1185">Reference proteome</keyword>
<reference evidence="3" key="1">
    <citation type="submission" date="2017-01" db="EMBL/GenBank/DDBJ databases">
        <title>Comparative genomics of anhydrobiosis in the tardigrade Hypsibius dujardini.</title>
        <authorList>
            <person name="Yoshida Y."/>
            <person name="Koutsovoulos G."/>
            <person name="Laetsch D."/>
            <person name="Stevens L."/>
            <person name="Kumar S."/>
            <person name="Horikawa D."/>
            <person name="Ishino K."/>
            <person name="Komine S."/>
            <person name="Tomita M."/>
            <person name="Blaxter M."/>
            <person name="Arakawa K."/>
        </authorList>
    </citation>
    <scope>NUCLEOTIDE SEQUENCE [LARGE SCALE GENOMIC DNA]</scope>
    <source>
        <strain evidence="3">Z151</strain>
    </source>
</reference>
<dbReference type="PROSITE" id="PS51257">
    <property type="entry name" value="PROKAR_LIPOPROTEIN"/>
    <property type="match status" value="1"/>
</dbReference>
<dbReference type="Proteomes" id="UP000192578">
    <property type="component" value="Unassembled WGS sequence"/>
</dbReference>
<name>A0A1W0XC87_HYPEX</name>
<evidence type="ECO:0000313" key="2">
    <source>
        <dbReference type="EMBL" id="OQV24942.1"/>
    </source>
</evidence>
<proteinExistence type="predicted"/>
<sequence length="357" mass="39094">MKQTAAFQLALFASCWLMLVCQQTSGPYEQTASACTNDEVYFKQLLRTQALGENLLHQIAVDHPNTPADDSQGHYLNLICQKDRGNQILFLLAANRTGGLASDAACLAQSKSLFSVVGEVLTHGDDKIAEAAGGASLAGEAFYHNTIQAVGNGLNTVIALANANAKNANPGKYLQRIIDFSNAIAAVTALNSANDAANCFARPRFSINMALTPFVLGRYESAFYPDEFIRFSIAIGAKEDVLRQRTPQATLELLADPTTTNGLIYHRSEPFDYRLAIRFGERQETLRNGKPVHVTYKLEPFHAGNDSVSTMTCHVEGIGYPLSYDVEYNFVETGMLMTCSVGDIRAKRWYNRTVPSC</sequence>
<evidence type="ECO:0000313" key="3">
    <source>
        <dbReference type="Proteomes" id="UP000192578"/>
    </source>
</evidence>
<organism evidence="2 3">
    <name type="scientific">Hypsibius exemplaris</name>
    <name type="common">Freshwater tardigrade</name>
    <dbReference type="NCBI Taxonomy" id="2072580"/>
    <lineage>
        <taxon>Eukaryota</taxon>
        <taxon>Metazoa</taxon>
        <taxon>Ecdysozoa</taxon>
        <taxon>Tardigrada</taxon>
        <taxon>Eutardigrada</taxon>
        <taxon>Parachela</taxon>
        <taxon>Hypsibioidea</taxon>
        <taxon>Hypsibiidae</taxon>
        <taxon>Hypsibius</taxon>
    </lineage>
</organism>
<protein>
    <submittedName>
        <fullName evidence="2">Uncharacterized protein</fullName>
    </submittedName>
</protein>
<comment type="caution">
    <text evidence="2">The sequence shown here is derived from an EMBL/GenBank/DDBJ whole genome shotgun (WGS) entry which is preliminary data.</text>
</comment>
<evidence type="ECO:0000256" key="1">
    <source>
        <dbReference type="SAM" id="SignalP"/>
    </source>
</evidence>
<keyword evidence="1" id="KW-0732">Signal</keyword>
<dbReference type="AlphaFoldDB" id="A0A1W0XC87"/>